<proteinExistence type="inferred from homology"/>
<dbReference type="InterPro" id="IPR000644">
    <property type="entry name" value="CBS_dom"/>
</dbReference>
<dbReference type="PROSITE" id="PS51371">
    <property type="entry name" value="CBS"/>
    <property type="match status" value="2"/>
</dbReference>
<evidence type="ECO:0000256" key="3">
    <source>
        <dbReference type="ARBA" id="ARBA00023122"/>
    </source>
</evidence>
<dbReference type="FunFam" id="3.10.580.10:FF:000002">
    <property type="entry name" value="Magnesium/cobalt efflux protein CorC"/>
    <property type="match status" value="1"/>
</dbReference>
<dbReference type="InterPro" id="IPR036318">
    <property type="entry name" value="FAD-bd_PCMH-like_sf"/>
</dbReference>
<protein>
    <submittedName>
        <fullName evidence="7">Hemolysin family protein</fullName>
    </submittedName>
</protein>
<dbReference type="InterPro" id="IPR016169">
    <property type="entry name" value="FAD-bd_PCMH_sub2"/>
</dbReference>
<dbReference type="Gene3D" id="3.30.465.10">
    <property type="match status" value="1"/>
</dbReference>
<dbReference type="SUPFAM" id="SSF54631">
    <property type="entry name" value="CBS-domain pair"/>
    <property type="match status" value="1"/>
</dbReference>
<keyword evidence="2" id="KW-0677">Repeat</keyword>
<dbReference type="InterPro" id="IPR046342">
    <property type="entry name" value="CBS_dom_sf"/>
</dbReference>
<feature type="region of interest" description="Disordered" evidence="5">
    <location>
        <begin position="329"/>
        <end position="350"/>
    </location>
</feature>
<feature type="domain" description="CBS" evidence="6">
    <location>
        <begin position="89"/>
        <end position="148"/>
    </location>
</feature>
<dbReference type="GO" id="GO:0005886">
    <property type="term" value="C:plasma membrane"/>
    <property type="evidence" value="ECO:0007669"/>
    <property type="project" value="TreeGrafter"/>
</dbReference>
<keyword evidence="8" id="KW-1185">Reference proteome</keyword>
<dbReference type="InterPro" id="IPR005170">
    <property type="entry name" value="Transptr-assoc_dom"/>
</dbReference>
<gene>
    <name evidence="7" type="ORF">KL771_25670</name>
</gene>
<organism evidence="7 8">
    <name type="scientific">Prosthecodimorpha staleyi</name>
    <dbReference type="NCBI Taxonomy" id="2840188"/>
    <lineage>
        <taxon>Bacteria</taxon>
        <taxon>Pseudomonadati</taxon>
        <taxon>Pseudomonadota</taxon>
        <taxon>Alphaproteobacteria</taxon>
        <taxon>Hyphomicrobiales</taxon>
        <taxon>Ancalomicrobiaceae</taxon>
        <taxon>Prosthecodimorpha</taxon>
    </lineage>
</organism>
<evidence type="ECO:0000256" key="5">
    <source>
        <dbReference type="SAM" id="MobiDB-lite"/>
    </source>
</evidence>
<dbReference type="InterPro" id="IPR044751">
    <property type="entry name" value="Ion_transp-like_CBS"/>
</dbReference>
<dbReference type="CDD" id="cd04590">
    <property type="entry name" value="CBS_pair_CorC_HlyC_assoc"/>
    <property type="match status" value="1"/>
</dbReference>
<dbReference type="Gene3D" id="3.10.580.10">
    <property type="entry name" value="CBS-domain"/>
    <property type="match status" value="1"/>
</dbReference>
<dbReference type="Pfam" id="PF03471">
    <property type="entry name" value="CorC_HlyC"/>
    <property type="match status" value="1"/>
</dbReference>
<evidence type="ECO:0000259" key="6">
    <source>
        <dbReference type="PROSITE" id="PS51371"/>
    </source>
</evidence>
<dbReference type="Pfam" id="PF00571">
    <property type="entry name" value="CBS"/>
    <property type="match status" value="2"/>
</dbReference>
<comment type="similarity">
    <text evidence="1">Belongs to the UPF0053 family. Hemolysin C subfamily.</text>
</comment>
<comment type="caution">
    <text evidence="7">The sequence shown here is derived from an EMBL/GenBank/DDBJ whole genome shotgun (WGS) entry which is preliminary data.</text>
</comment>
<evidence type="ECO:0000313" key="7">
    <source>
        <dbReference type="EMBL" id="MBT9292876.1"/>
    </source>
</evidence>
<accession>A0A947D8D7</accession>
<dbReference type="SMART" id="SM01091">
    <property type="entry name" value="CorC_HlyC"/>
    <property type="match status" value="1"/>
</dbReference>
<dbReference type="PANTHER" id="PTHR22777:SF27">
    <property type="entry name" value="MAGNESIUM AND COBALT EFFLUX PROTEIN CORC"/>
    <property type="match status" value="1"/>
</dbReference>
<dbReference type="Proteomes" id="UP000766595">
    <property type="component" value="Unassembled WGS sequence"/>
</dbReference>
<dbReference type="SUPFAM" id="SSF56176">
    <property type="entry name" value="FAD-binding/transporter-associated domain-like"/>
    <property type="match status" value="1"/>
</dbReference>
<reference evidence="7 8" key="1">
    <citation type="submission" date="2021-06" db="EMBL/GenBank/DDBJ databases">
        <authorList>
            <person name="Grouzdev D.S."/>
            <person name="Koziaeva V."/>
        </authorList>
    </citation>
    <scope>NUCLEOTIDE SEQUENCE [LARGE SCALE GENOMIC DNA]</scope>
    <source>
        <strain evidence="7 8">22</strain>
    </source>
</reference>
<sequence length="350" mass="37652">MSDPQNSGAGGQENGHGAEPREGDSRSGETWIDRLMSAVGLKPSTATLRATLEDLLERDGGADDSFTADERRMIRNILRLGETRVGDIMIQRAEIAAVAVDVSLTELMIAFKETGHSRMPIYRETLDDASGMVHIRDLMNHIAEEAAVRASSIETRSEETAGIHLTQVDLGRRLSDTGLVRPVLFVPASMPVTDLLARMQSNRIQMALVIDEYGGVDGLVSLEDVVETVVGDIEDEHDIDEEGAAIVPNGTGGWIADGLVELEDFAEATGIDLDAADIPEDVETVGGLVSALVGRMAVSGEQIRSDRLPGYMFEIVAADNRRIRRVHIMPDGPAGRRGDDKGRVGEMGAA</sequence>
<name>A0A947D8D7_9HYPH</name>
<dbReference type="RefSeq" id="WP_261971366.1">
    <property type="nucleotide sequence ID" value="NZ_JAHHZF010000015.1"/>
</dbReference>
<evidence type="ECO:0000256" key="2">
    <source>
        <dbReference type="ARBA" id="ARBA00022737"/>
    </source>
</evidence>
<feature type="region of interest" description="Disordered" evidence="5">
    <location>
        <begin position="1"/>
        <end position="29"/>
    </location>
</feature>
<evidence type="ECO:0000313" key="8">
    <source>
        <dbReference type="Proteomes" id="UP000766595"/>
    </source>
</evidence>
<dbReference type="GO" id="GO:0050660">
    <property type="term" value="F:flavin adenine dinucleotide binding"/>
    <property type="evidence" value="ECO:0007669"/>
    <property type="project" value="InterPro"/>
</dbReference>
<dbReference type="AlphaFoldDB" id="A0A947D8D7"/>
<keyword evidence="3 4" id="KW-0129">CBS domain</keyword>
<dbReference type="EMBL" id="JAHHZF010000015">
    <property type="protein sequence ID" value="MBT9292876.1"/>
    <property type="molecule type" value="Genomic_DNA"/>
</dbReference>
<dbReference type="PANTHER" id="PTHR22777">
    <property type="entry name" value="HEMOLYSIN-RELATED"/>
    <property type="match status" value="1"/>
</dbReference>
<feature type="compositionally biased region" description="Basic and acidic residues" evidence="5">
    <location>
        <begin position="334"/>
        <end position="344"/>
    </location>
</feature>
<evidence type="ECO:0000256" key="1">
    <source>
        <dbReference type="ARBA" id="ARBA00006446"/>
    </source>
</evidence>
<feature type="compositionally biased region" description="Basic and acidic residues" evidence="5">
    <location>
        <begin position="16"/>
        <end position="27"/>
    </location>
</feature>
<feature type="domain" description="CBS" evidence="6">
    <location>
        <begin position="179"/>
        <end position="239"/>
    </location>
</feature>
<evidence type="ECO:0000256" key="4">
    <source>
        <dbReference type="PROSITE-ProRule" id="PRU00703"/>
    </source>
</evidence>